<comment type="similarity">
    <text evidence="1">Belongs to the CAF1 family.</text>
</comment>
<protein>
    <submittedName>
        <fullName evidence="3">Uncharacterized protein</fullName>
    </submittedName>
</protein>
<sequence length="470" mass="51051">MRQPRSRFGLAGSRESAAQAASARACPLRGRARSPAPAAAMGGSRGADARCERIARCVADIREADLVSLDLEFSGLFLDADRPSRKQPLSMEGYFAKCANSVAEFLPLQLGVCCARQRPSDGVWEMRPHELNLHPAKRRVFASDFQSLLFLRGHGFDFNAFLDSGHPVGRLPARGSEGRGRRGLGPAQASQVVQALRDAGTPLVVHNGFLDVLHVYGSFVGRIPDALPAFCEAWLSQFPLLFDTRLIATEGRYTVLQGAGGSIALEPAPPALGRPARGLGCRALRARRRPAARGQDGGPRLLGLRRAADRGGLPAGDGAVAAVRGGRVHPQAAQETKGTPPGDRGRAGPARLAGRAPVRRRARREHISRGHRRAGPRRRERRRPPQRGHPRRHCRHALRQGGRRRTGRRPRGWSRPRWQEAAGGEEPTGIVSPSALREAKACRRFHNRLAIVGASPGPRQPSKNVDQLEH</sequence>
<dbReference type="InterPro" id="IPR012337">
    <property type="entry name" value="RNaseH-like_sf"/>
</dbReference>
<dbReference type="InterPro" id="IPR051181">
    <property type="entry name" value="CAF1_poly(A)_ribonucleases"/>
</dbReference>
<dbReference type="Proteomes" id="UP001189429">
    <property type="component" value="Unassembled WGS sequence"/>
</dbReference>
<dbReference type="PANTHER" id="PTHR15092">
    <property type="entry name" value="POLY A -SPECIFIC RIBONUCLEASE/TARGET OF EGR1, MEMBER 1"/>
    <property type="match status" value="1"/>
</dbReference>
<gene>
    <name evidence="3" type="ORF">PCOR1329_LOCUS41409</name>
</gene>
<dbReference type="EMBL" id="CAUYUJ010014983">
    <property type="protein sequence ID" value="CAK0848476.1"/>
    <property type="molecule type" value="Genomic_DNA"/>
</dbReference>
<organism evidence="3 4">
    <name type="scientific">Prorocentrum cordatum</name>
    <dbReference type="NCBI Taxonomy" id="2364126"/>
    <lineage>
        <taxon>Eukaryota</taxon>
        <taxon>Sar</taxon>
        <taxon>Alveolata</taxon>
        <taxon>Dinophyceae</taxon>
        <taxon>Prorocentrales</taxon>
        <taxon>Prorocentraceae</taxon>
        <taxon>Prorocentrum</taxon>
    </lineage>
</organism>
<comment type="caution">
    <text evidence="3">The sequence shown here is derived from an EMBL/GenBank/DDBJ whole genome shotgun (WGS) entry which is preliminary data.</text>
</comment>
<dbReference type="SUPFAM" id="SSF53098">
    <property type="entry name" value="Ribonuclease H-like"/>
    <property type="match status" value="1"/>
</dbReference>
<feature type="region of interest" description="Disordered" evidence="2">
    <location>
        <begin position="325"/>
        <end position="433"/>
    </location>
</feature>
<name>A0ABN9TQQ5_9DINO</name>
<evidence type="ECO:0000256" key="2">
    <source>
        <dbReference type="SAM" id="MobiDB-lite"/>
    </source>
</evidence>
<accession>A0ABN9TQQ5</accession>
<proteinExistence type="inferred from homology"/>
<keyword evidence="4" id="KW-1185">Reference proteome</keyword>
<feature type="compositionally biased region" description="Low complexity" evidence="2">
    <location>
        <begin position="347"/>
        <end position="356"/>
    </location>
</feature>
<dbReference type="Gene3D" id="3.30.420.10">
    <property type="entry name" value="Ribonuclease H-like superfamily/Ribonuclease H"/>
    <property type="match status" value="1"/>
</dbReference>
<feature type="compositionally biased region" description="Basic residues" evidence="2">
    <location>
        <begin position="357"/>
        <end position="414"/>
    </location>
</feature>
<evidence type="ECO:0000313" key="4">
    <source>
        <dbReference type="Proteomes" id="UP001189429"/>
    </source>
</evidence>
<evidence type="ECO:0000256" key="1">
    <source>
        <dbReference type="ARBA" id="ARBA00008372"/>
    </source>
</evidence>
<dbReference type="InterPro" id="IPR036397">
    <property type="entry name" value="RNaseH_sf"/>
</dbReference>
<evidence type="ECO:0000313" key="3">
    <source>
        <dbReference type="EMBL" id="CAK0848476.1"/>
    </source>
</evidence>
<dbReference type="Pfam" id="PF04857">
    <property type="entry name" value="CAF1"/>
    <property type="match status" value="2"/>
</dbReference>
<dbReference type="InterPro" id="IPR006941">
    <property type="entry name" value="RNase_CAF1"/>
</dbReference>
<dbReference type="PANTHER" id="PTHR15092:SF22">
    <property type="entry name" value="POLY(A)-SPECIFIC RIBONUCLEASE PNLDC1"/>
    <property type="match status" value="1"/>
</dbReference>
<reference evidence="3" key="1">
    <citation type="submission" date="2023-10" db="EMBL/GenBank/DDBJ databases">
        <authorList>
            <person name="Chen Y."/>
            <person name="Shah S."/>
            <person name="Dougan E. K."/>
            <person name="Thang M."/>
            <person name="Chan C."/>
        </authorList>
    </citation>
    <scope>NUCLEOTIDE SEQUENCE [LARGE SCALE GENOMIC DNA]</scope>
</reference>